<evidence type="ECO:0000256" key="11">
    <source>
        <dbReference type="SAM" id="MobiDB-lite"/>
    </source>
</evidence>
<feature type="transmembrane region" description="Helical" evidence="10">
    <location>
        <begin position="511"/>
        <end position="531"/>
    </location>
</feature>
<dbReference type="InterPro" id="IPR039204">
    <property type="entry name" value="MRS2-like"/>
</dbReference>
<comment type="function">
    <text evidence="10">Magnesium transporter that may mediate the influx of magnesium.</text>
</comment>
<dbReference type="Proteomes" id="UP001497512">
    <property type="component" value="Chromosome 13"/>
</dbReference>
<keyword evidence="3 10" id="KW-0813">Transport</keyword>
<evidence type="ECO:0000256" key="3">
    <source>
        <dbReference type="ARBA" id="ARBA00022448"/>
    </source>
</evidence>
<evidence type="ECO:0000256" key="4">
    <source>
        <dbReference type="ARBA" id="ARBA00022692"/>
    </source>
</evidence>
<evidence type="ECO:0000313" key="13">
    <source>
        <dbReference type="Proteomes" id="UP001497512"/>
    </source>
</evidence>
<proteinExistence type="inferred from homology"/>
<keyword evidence="8 10" id="KW-0406">Ion transport</keyword>
<evidence type="ECO:0000256" key="8">
    <source>
        <dbReference type="ARBA" id="ARBA00023065"/>
    </source>
</evidence>
<evidence type="ECO:0000256" key="9">
    <source>
        <dbReference type="ARBA" id="ARBA00023136"/>
    </source>
</evidence>
<keyword evidence="5 10" id="KW-0460">Magnesium</keyword>
<comment type="similarity">
    <text evidence="2 10">Belongs to the CorA metal ion transporter (MIT) (TC 1.A.35.5) family.</text>
</comment>
<evidence type="ECO:0000256" key="2">
    <source>
        <dbReference type="ARBA" id="ARBA00007535"/>
    </source>
</evidence>
<evidence type="ECO:0000256" key="7">
    <source>
        <dbReference type="ARBA" id="ARBA00022989"/>
    </source>
</evidence>
<keyword evidence="6" id="KW-0809">Transit peptide</keyword>
<evidence type="ECO:0000256" key="1">
    <source>
        <dbReference type="ARBA" id="ARBA00004141"/>
    </source>
</evidence>
<dbReference type="Gene3D" id="2.40.128.330">
    <property type="match status" value="1"/>
</dbReference>
<feature type="compositionally biased region" description="Low complexity" evidence="11">
    <location>
        <begin position="142"/>
        <end position="152"/>
    </location>
</feature>
<feature type="compositionally biased region" description="Polar residues" evidence="11">
    <location>
        <begin position="176"/>
        <end position="185"/>
    </location>
</feature>
<evidence type="ECO:0000256" key="6">
    <source>
        <dbReference type="ARBA" id="ARBA00022946"/>
    </source>
</evidence>
<dbReference type="CDD" id="cd12823">
    <property type="entry name" value="Mrs2_Mfm1p-like"/>
    <property type="match status" value="1"/>
</dbReference>
<evidence type="ECO:0000256" key="10">
    <source>
        <dbReference type="RuleBase" id="RU366041"/>
    </source>
</evidence>
<keyword evidence="4 10" id="KW-0812">Transmembrane</keyword>
<evidence type="ECO:0000313" key="12">
    <source>
        <dbReference type="EMBL" id="CAK9200902.1"/>
    </source>
</evidence>
<gene>
    <name evidence="12" type="ORF">CSSPTR1EN2_LOCUS5639</name>
</gene>
<keyword evidence="7 10" id="KW-1133">Transmembrane helix</keyword>
<dbReference type="Pfam" id="PF22099">
    <property type="entry name" value="MRS2-like"/>
    <property type="match status" value="1"/>
</dbReference>
<dbReference type="PANTHER" id="PTHR13890:SF0">
    <property type="entry name" value="MAGNESIUM TRANSPORTER MRS2 HOMOLOG, MITOCHONDRIAL"/>
    <property type="match status" value="1"/>
</dbReference>
<dbReference type="Gene3D" id="1.20.58.340">
    <property type="entry name" value="Magnesium transport protein CorA, transmembrane region"/>
    <property type="match status" value="1"/>
</dbReference>
<feature type="region of interest" description="Disordered" evidence="11">
    <location>
        <begin position="1"/>
        <end position="20"/>
    </location>
</feature>
<protein>
    <recommendedName>
        <fullName evidence="10">Magnesium transporter</fullName>
    </recommendedName>
</protein>
<accession>A0ABP0TNX2</accession>
<feature type="compositionally biased region" description="Acidic residues" evidence="11">
    <location>
        <begin position="166"/>
        <end position="175"/>
    </location>
</feature>
<name>A0ABP0TNX2_9BRYO</name>
<evidence type="ECO:0000256" key="5">
    <source>
        <dbReference type="ARBA" id="ARBA00022842"/>
    </source>
</evidence>
<dbReference type="PANTHER" id="PTHR13890">
    <property type="entry name" value="RNA SPLICING PROTEIN MRS2, MITOCHONDRIAL"/>
    <property type="match status" value="1"/>
</dbReference>
<sequence>MGLAHMCSSSSSSRPGVGLRPPEASHLAVITQLEAQVLTFVSSRRRGKKKNTSCTRQKSCCRVFNVSRREDGRRKSWRAGGGPFDHDAGAGPMSSFLSWSYDNDQELCWGFGGSWGNSVGSSTNSSKSSFFVAQAHDKFSEEAPAAAPSSLSRTDSNSSEKSALFYEEEEEEESADSSWNGSGTDTYPEDDEVGVNGNGPVLRCEEESEGTILSDLSGNVSSTSSSSFGSAADSIATGGKGPVYQVLEVYPDGDVAKIEVSRRQLLRSTGLRLRDIRSVDPALWVTNSAPALLVRDQAILLNFGSLRAIATPLSVLVFDYNSLGAQGFMNALLPRLRAATNGPGPIMPFELEVVEAALISRTQRLEQQLMDVEPRVLSLLKVLPNRYTVDVLEELRLCKQSLVELSAKAGAVRQILLELLENPQDIRQMTIMGRVCNIRRGDGSIECSLPSEKKIAEDEEQEMEMLLECYLQRCDSCHGHAEKLLNSAREMEDSIALNLSSRRLEMGRLELLLQVATFCAALGALIAGIFGMNLKSCLEEHMLAFWFTTVGIIFGGIGLFVAVLTYLKIRRIL</sequence>
<feature type="transmembrane region" description="Helical" evidence="10">
    <location>
        <begin position="543"/>
        <end position="567"/>
    </location>
</feature>
<keyword evidence="13" id="KW-1185">Reference proteome</keyword>
<organism evidence="12 13">
    <name type="scientific">Sphagnum troendelagicum</name>
    <dbReference type="NCBI Taxonomy" id="128251"/>
    <lineage>
        <taxon>Eukaryota</taxon>
        <taxon>Viridiplantae</taxon>
        <taxon>Streptophyta</taxon>
        <taxon>Embryophyta</taxon>
        <taxon>Bryophyta</taxon>
        <taxon>Sphagnophytina</taxon>
        <taxon>Sphagnopsida</taxon>
        <taxon>Sphagnales</taxon>
        <taxon>Sphagnaceae</taxon>
        <taxon>Sphagnum</taxon>
    </lineage>
</organism>
<comment type="subcellular location">
    <subcellularLocation>
        <location evidence="1 10">Membrane</location>
        <topology evidence="1 10">Multi-pass membrane protein</topology>
    </subcellularLocation>
</comment>
<dbReference type="EMBL" id="OZ019905">
    <property type="protein sequence ID" value="CAK9200902.1"/>
    <property type="molecule type" value="Genomic_DNA"/>
</dbReference>
<feature type="region of interest" description="Disordered" evidence="11">
    <location>
        <begin position="141"/>
        <end position="208"/>
    </location>
</feature>
<keyword evidence="9 10" id="KW-0472">Membrane</keyword>
<reference evidence="12" key="1">
    <citation type="submission" date="2024-02" db="EMBL/GenBank/DDBJ databases">
        <authorList>
            <consortium name="ELIXIR-Norway"/>
            <consortium name="Elixir Norway"/>
        </authorList>
    </citation>
    <scope>NUCLEOTIDE SEQUENCE</scope>
</reference>